<feature type="compositionally biased region" description="Basic and acidic residues" evidence="2">
    <location>
        <begin position="190"/>
        <end position="209"/>
    </location>
</feature>
<name>Q822E1_CHLCV</name>
<evidence type="ECO:0000313" key="4">
    <source>
        <dbReference type="Proteomes" id="UP000002193"/>
    </source>
</evidence>
<feature type="compositionally biased region" description="Low complexity" evidence="2">
    <location>
        <begin position="210"/>
        <end position="223"/>
    </location>
</feature>
<dbReference type="AlphaFoldDB" id="Q822E1"/>
<protein>
    <submittedName>
        <fullName evidence="3">Uncharacterized protein</fullName>
    </submittedName>
</protein>
<feature type="compositionally biased region" description="Basic and acidic residues" evidence="2">
    <location>
        <begin position="244"/>
        <end position="256"/>
    </location>
</feature>
<gene>
    <name evidence="3" type="ordered locus">CCA_00742</name>
</gene>
<proteinExistence type="predicted"/>
<keyword evidence="4" id="KW-1185">Reference proteome</keyword>
<dbReference type="HOGENOM" id="CLU_043014_0_0_0"/>
<evidence type="ECO:0000256" key="2">
    <source>
        <dbReference type="SAM" id="MobiDB-lite"/>
    </source>
</evidence>
<accession>Q822E1</accession>
<feature type="coiled-coil region" evidence="1">
    <location>
        <begin position="332"/>
        <end position="369"/>
    </location>
</feature>
<keyword evidence="1" id="KW-0175">Coiled coil</keyword>
<dbReference type="STRING" id="227941.CCA_00742"/>
<reference evidence="3 4" key="1">
    <citation type="journal article" date="2003" name="Nucleic Acids Res.">
        <title>Genome sequence of Chlamydophila caviae (Chlamydia psittaci GPIC): examining the role of niche-specific genes in the evolution of the Chlamydiaceae.</title>
        <authorList>
            <person name="Read T.D."/>
            <person name="Myers G.S.A."/>
            <person name="Brunham R.C."/>
            <person name="Nelson W.C."/>
            <person name="Paulsen I.T."/>
            <person name="Heidelberg J.F."/>
            <person name="Holtzapple E.K."/>
            <person name="Khouri H.M."/>
            <person name="Federova N.B."/>
            <person name="Carty H.A."/>
            <person name="Umayam L.A."/>
            <person name="Haft D.H."/>
            <person name="Peterson J.D."/>
            <person name="Beanan M.J."/>
            <person name="White O."/>
            <person name="Salzberg S.L."/>
            <person name="Hsia R.-C."/>
            <person name="McClarty G."/>
            <person name="Rank R.G."/>
            <person name="Bavoil P.M."/>
            <person name="Fraser C.M."/>
        </authorList>
    </citation>
    <scope>NUCLEOTIDE SEQUENCE [LARGE SCALE GENOMIC DNA]</scope>
    <source>
        <strain evidence="4">ATCC VR-813 / DSM 19441 / 03DC25 / GPIC</strain>
    </source>
</reference>
<feature type="region of interest" description="Disordered" evidence="2">
    <location>
        <begin position="189"/>
        <end position="223"/>
    </location>
</feature>
<organism evidence="3 4">
    <name type="scientific">Chlamydia caviae (strain ATCC VR-813 / DSM 19441 / 03DC25 / GPIC)</name>
    <name type="common">Chlamydophila caviae</name>
    <dbReference type="NCBI Taxonomy" id="227941"/>
    <lineage>
        <taxon>Bacteria</taxon>
        <taxon>Pseudomonadati</taxon>
        <taxon>Chlamydiota</taxon>
        <taxon>Chlamydiia</taxon>
        <taxon>Chlamydiales</taxon>
        <taxon>Chlamydiaceae</taxon>
        <taxon>Chlamydia/Chlamydophila group</taxon>
        <taxon>Chlamydia</taxon>
    </lineage>
</organism>
<feature type="region of interest" description="Disordered" evidence="2">
    <location>
        <begin position="241"/>
        <end position="271"/>
    </location>
</feature>
<dbReference type="EMBL" id="AE015925">
    <property type="protein sequence ID" value="AAP05483.1"/>
    <property type="molecule type" value="Genomic_DNA"/>
</dbReference>
<evidence type="ECO:0000313" key="3">
    <source>
        <dbReference type="EMBL" id="AAP05483.1"/>
    </source>
</evidence>
<dbReference type="KEGG" id="cca:CCA_00742"/>
<evidence type="ECO:0000256" key="1">
    <source>
        <dbReference type="SAM" id="Coils"/>
    </source>
</evidence>
<sequence>MTASCSTTTITTSENAELDLIMTESGSEASSTTDAKVTVPDCCQMAILRSMSDACLNLLNQSGSVFSQLPSQNKPAPSETLMAKNGMLMKSSSLPNLSSQKSLDTFSSADKNPALRQTNQLSSSFSSVKEQKAQASMGFSSCLAPKDESAVTKTTTVILNLPESKDDGYGEKPSLTLCKTQVEVQTYDKQTIKEHSSKDTGRTSEDAEKSAPSLPKPSTSSLSPMALFSHVQKEIAEPRFNAKSQEKEEGKGEHGEQGQQDQEQQHHKQKKDFAIEKLSNQMAAHYTQSPSLPDEIIEFALTEAQLSSLLHMRVSNLDVLRICAEIMKLMLNSREQENLARLEARKHLLEKARELIESYESQAKMAQWLGIATATLGIIGAASPLLGEISGKRILGFVQKHTGLWKEATARTFFKSAGKICTSLSQLTETSSKIYELKETASRTFAENYKEIFRIEHDEITRSIEEVKDHWKNMDNFLLQILQTEHDAVRSLYQ</sequence>
<dbReference type="RefSeq" id="WP_011006697.1">
    <property type="nucleotide sequence ID" value="NC_003361.3"/>
</dbReference>
<dbReference type="OrthoDB" id="17553at2"/>
<dbReference type="Proteomes" id="UP000002193">
    <property type="component" value="Chromosome"/>
</dbReference>